<dbReference type="SMART" id="SM00387">
    <property type="entry name" value="HATPase_c"/>
    <property type="match status" value="1"/>
</dbReference>
<dbReference type="Pfam" id="PF00672">
    <property type="entry name" value="HAMP"/>
    <property type="match status" value="1"/>
</dbReference>
<evidence type="ECO:0000256" key="4">
    <source>
        <dbReference type="ARBA" id="ARBA00022553"/>
    </source>
</evidence>
<evidence type="ECO:0000256" key="10">
    <source>
        <dbReference type="ARBA" id="ARBA00023026"/>
    </source>
</evidence>
<evidence type="ECO:0000256" key="5">
    <source>
        <dbReference type="ARBA" id="ARBA00022679"/>
    </source>
</evidence>
<dbReference type="Gene3D" id="1.10.287.130">
    <property type="match status" value="1"/>
</dbReference>
<feature type="domain" description="Histidine kinase" evidence="15">
    <location>
        <begin position="132"/>
        <end position="345"/>
    </location>
</feature>
<evidence type="ECO:0000256" key="13">
    <source>
        <dbReference type="ARBA" id="ARBA00040841"/>
    </source>
</evidence>
<dbReference type="GO" id="GO:0000155">
    <property type="term" value="F:phosphorelay sensor kinase activity"/>
    <property type="evidence" value="ECO:0007669"/>
    <property type="project" value="InterPro"/>
</dbReference>
<dbReference type="InterPro" id="IPR050398">
    <property type="entry name" value="HssS/ArlS-like"/>
</dbReference>
<dbReference type="PROSITE" id="PS50885">
    <property type="entry name" value="HAMP"/>
    <property type="match status" value="1"/>
</dbReference>
<dbReference type="OrthoDB" id="9813151at2"/>
<evidence type="ECO:0000259" key="16">
    <source>
        <dbReference type="PROSITE" id="PS50885"/>
    </source>
</evidence>
<gene>
    <name evidence="17" type="ORF">EJN90_02580</name>
</gene>
<dbReference type="RefSeq" id="WP_126108736.1">
    <property type="nucleotide sequence ID" value="NZ_CP034465.1"/>
</dbReference>
<evidence type="ECO:0000256" key="6">
    <source>
        <dbReference type="ARBA" id="ARBA00022692"/>
    </source>
</evidence>
<dbReference type="PRINTS" id="PR00344">
    <property type="entry name" value="BCTRLSENSOR"/>
</dbReference>
<keyword evidence="6 14" id="KW-0812">Transmembrane</keyword>
<name>A0A3Q9BJ81_9LACT</name>
<dbReference type="FunFam" id="3.30.565.10:FF:000006">
    <property type="entry name" value="Sensor histidine kinase WalK"/>
    <property type="match status" value="1"/>
</dbReference>
<accession>A0A3Q9BJ81</accession>
<evidence type="ECO:0000313" key="18">
    <source>
        <dbReference type="Proteomes" id="UP000273326"/>
    </source>
</evidence>
<evidence type="ECO:0000256" key="3">
    <source>
        <dbReference type="ARBA" id="ARBA00012438"/>
    </source>
</evidence>
<dbReference type="InterPro" id="IPR036097">
    <property type="entry name" value="HisK_dim/P_sf"/>
</dbReference>
<dbReference type="Gene3D" id="6.10.340.10">
    <property type="match status" value="1"/>
</dbReference>
<evidence type="ECO:0000256" key="12">
    <source>
        <dbReference type="ARBA" id="ARBA00037219"/>
    </source>
</evidence>
<evidence type="ECO:0000256" key="11">
    <source>
        <dbReference type="ARBA" id="ARBA00023136"/>
    </source>
</evidence>
<evidence type="ECO:0000256" key="14">
    <source>
        <dbReference type="SAM" id="Phobius"/>
    </source>
</evidence>
<dbReference type="Pfam" id="PF02518">
    <property type="entry name" value="HATPase_c"/>
    <property type="match status" value="1"/>
</dbReference>
<protein>
    <recommendedName>
        <fullName evidence="13">Heme sensor protein HssS</fullName>
        <ecNumber evidence="3">2.7.13.3</ecNumber>
    </recommendedName>
</protein>
<dbReference type="KEGG" id="jeh:EJN90_02580"/>
<comment type="function">
    <text evidence="12">Member of the two-component regulatory system HssS/HssR involved in intracellular heme homeostasis and tempering of staphylococcal virulence. HssS functions as a heme sensor histidine kinase which is autophosphorylated at a histidine residue and transfers its phosphate group to an aspartate residue of HssR. HssR/HssS activates the expression of hrtAB, an efflux pump, in response to extracellular heme, hemin, hemoglobin or blood.</text>
</comment>
<dbReference type="Pfam" id="PF00512">
    <property type="entry name" value="HisKA"/>
    <property type="match status" value="1"/>
</dbReference>
<keyword evidence="8 14" id="KW-1133">Transmembrane helix</keyword>
<dbReference type="InterPro" id="IPR003594">
    <property type="entry name" value="HATPase_dom"/>
</dbReference>
<dbReference type="InterPro" id="IPR005467">
    <property type="entry name" value="His_kinase_dom"/>
</dbReference>
<dbReference type="InterPro" id="IPR003661">
    <property type="entry name" value="HisK_dim/P_dom"/>
</dbReference>
<keyword evidence="11 14" id="KW-0472">Membrane</keyword>
<evidence type="ECO:0000259" key="15">
    <source>
        <dbReference type="PROSITE" id="PS50109"/>
    </source>
</evidence>
<dbReference type="EC" id="2.7.13.3" evidence="3"/>
<keyword evidence="9" id="KW-0902">Two-component regulatory system</keyword>
<dbReference type="FunFam" id="1.10.287.130:FF:000001">
    <property type="entry name" value="Two-component sensor histidine kinase"/>
    <property type="match status" value="1"/>
</dbReference>
<dbReference type="CDD" id="cd00082">
    <property type="entry name" value="HisKA"/>
    <property type="match status" value="1"/>
</dbReference>
<evidence type="ECO:0000313" key="17">
    <source>
        <dbReference type="EMBL" id="AZP03645.1"/>
    </source>
</evidence>
<comment type="catalytic activity">
    <reaction evidence="1">
        <text>ATP + protein L-histidine = ADP + protein N-phospho-L-histidine.</text>
        <dbReference type="EC" id="2.7.13.3"/>
    </reaction>
</comment>
<keyword evidence="4" id="KW-0597">Phosphoprotein</keyword>
<sequence>MKNKIKSNLWLYFSLVVFALILVSASGIALILLIATYFDIIPKEGGTVYLIIFIALFIAIISSGISSIVGKKFLQPIIELRKSMKRVAQGDFSVQIEEKEAAGEVQELYSDFNLMVRELSGIETLRNDFISNVSHEFKTPIATIQGYIQLLQNKNITEEERDSYYKRIFEGNQQLATLTDNILKLTKLETQSIGYEEKDFRLDEQIREVLLFLQPKWEKMNVNLNIQLDKIIYSGSEELLYQVWLNLFENAIKYNKENGDIVVNLQDDKWNILVEVSDAGIGIEERNYGKIFEKFYQEDNSRKTSGNGLGLSLAQKIVELHQGTIGVKSKKELGTTFTITLPKQISSSL</sequence>
<keyword evidence="10" id="KW-0843">Virulence</keyword>
<organism evidence="17 18">
    <name type="scientific">Jeotgalibaca ciconiae</name>
    <dbReference type="NCBI Taxonomy" id="2496265"/>
    <lineage>
        <taxon>Bacteria</taxon>
        <taxon>Bacillati</taxon>
        <taxon>Bacillota</taxon>
        <taxon>Bacilli</taxon>
        <taxon>Lactobacillales</taxon>
        <taxon>Carnobacteriaceae</taxon>
        <taxon>Jeotgalibaca</taxon>
    </lineage>
</organism>
<dbReference type="GO" id="GO:0005886">
    <property type="term" value="C:plasma membrane"/>
    <property type="evidence" value="ECO:0007669"/>
    <property type="project" value="TreeGrafter"/>
</dbReference>
<dbReference type="InterPro" id="IPR036890">
    <property type="entry name" value="HATPase_C_sf"/>
</dbReference>
<dbReference type="CDD" id="cd00075">
    <property type="entry name" value="HATPase"/>
    <property type="match status" value="1"/>
</dbReference>
<proteinExistence type="predicted"/>
<keyword evidence="18" id="KW-1185">Reference proteome</keyword>
<evidence type="ECO:0000256" key="2">
    <source>
        <dbReference type="ARBA" id="ARBA00004141"/>
    </source>
</evidence>
<dbReference type="SUPFAM" id="SSF47384">
    <property type="entry name" value="Homodimeric domain of signal transducing histidine kinase"/>
    <property type="match status" value="1"/>
</dbReference>
<dbReference type="SMART" id="SM00388">
    <property type="entry name" value="HisKA"/>
    <property type="match status" value="1"/>
</dbReference>
<dbReference type="InterPro" id="IPR003660">
    <property type="entry name" value="HAMP_dom"/>
</dbReference>
<feature type="transmembrane region" description="Helical" evidence="14">
    <location>
        <begin position="12"/>
        <end position="38"/>
    </location>
</feature>
<evidence type="ECO:0000256" key="7">
    <source>
        <dbReference type="ARBA" id="ARBA00022777"/>
    </source>
</evidence>
<dbReference type="Proteomes" id="UP000273326">
    <property type="component" value="Chromosome"/>
</dbReference>
<evidence type="ECO:0000256" key="8">
    <source>
        <dbReference type="ARBA" id="ARBA00022989"/>
    </source>
</evidence>
<keyword evidence="7 17" id="KW-0418">Kinase</keyword>
<dbReference type="Gene3D" id="3.30.565.10">
    <property type="entry name" value="Histidine kinase-like ATPase, C-terminal domain"/>
    <property type="match status" value="1"/>
</dbReference>
<dbReference type="InterPro" id="IPR004358">
    <property type="entry name" value="Sig_transdc_His_kin-like_C"/>
</dbReference>
<dbReference type="PANTHER" id="PTHR45528:SF11">
    <property type="entry name" value="HISTIDINE KINASE"/>
    <property type="match status" value="1"/>
</dbReference>
<dbReference type="AlphaFoldDB" id="A0A3Q9BJ81"/>
<evidence type="ECO:0000256" key="1">
    <source>
        <dbReference type="ARBA" id="ARBA00000085"/>
    </source>
</evidence>
<dbReference type="SUPFAM" id="SSF158472">
    <property type="entry name" value="HAMP domain-like"/>
    <property type="match status" value="1"/>
</dbReference>
<dbReference type="EMBL" id="CP034465">
    <property type="protein sequence ID" value="AZP03645.1"/>
    <property type="molecule type" value="Genomic_DNA"/>
</dbReference>
<dbReference type="SMART" id="SM00304">
    <property type="entry name" value="HAMP"/>
    <property type="match status" value="1"/>
</dbReference>
<keyword evidence="5" id="KW-0808">Transferase</keyword>
<feature type="domain" description="HAMP" evidence="16">
    <location>
        <begin position="71"/>
        <end position="124"/>
    </location>
</feature>
<dbReference type="PROSITE" id="PS50109">
    <property type="entry name" value="HIS_KIN"/>
    <property type="match status" value="1"/>
</dbReference>
<dbReference type="SUPFAM" id="SSF55874">
    <property type="entry name" value="ATPase domain of HSP90 chaperone/DNA topoisomerase II/histidine kinase"/>
    <property type="match status" value="1"/>
</dbReference>
<comment type="subcellular location">
    <subcellularLocation>
        <location evidence="2">Membrane</location>
        <topology evidence="2">Multi-pass membrane protein</topology>
    </subcellularLocation>
</comment>
<reference evidence="18" key="1">
    <citation type="submission" date="2018-12" db="EMBL/GenBank/DDBJ databases">
        <title>Complete genome sequencing of Jeotgalibaca sp. H21T32.</title>
        <authorList>
            <person name="Bae J.-W."/>
            <person name="Lee S.-Y."/>
        </authorList>
    </citation>
    <scope>NUCLEOTIDE SEQUENCE [LARGE SCALE GENOMIC DNA]</scope>
    <source>
        <strain evidence="18">H21T32</strain>
    </source>
</reference>
<evidence type="ECO:0000256" key="9">
    <source>
        <dbReference type="ARBA" id="ARBA00023012"/>
    </source>
</evidence>
<dbReference type="PANTHER" id="PTHR45528">
    <property type="entry name" value="SENSOR HISTIDINE KINASE CPXA"/>
    <property type="match status" value="1"/>
</dbReference>
<dbReference type="CDD" id="cd06225">
    <property type="entry name" value="HAMP"/>
    <property type="match status" value="1"/>
</dbReference>
<feature type="transmembrane region" description="Helical" evidence="14">
    <location>
        <begin position="50"/>
        <end position="74"/>
    </location>
</feature>